<sequence length="119" mass="13425">MKCLVDSGTVNAWCVRRKCKSKPPISQLVYRRQIVLHYLEKCKTVPKGPGRPSTSKNSLTLNWVSDDIRYDQVGHLLVSTIDKKMKRCAGEGCSSSIRTMCSKCNVGICIDCNFIFHNK</sequence>
<dbReference type="AlphaFoldDB" id="A0AAV8ZJK4"/>
<protein>
    <submittedName>
        <fullName evidence="1">Uncharacterized protein</fullName>
    </submittedName>
</protein>
<evidence type="ECO:0000313" key="2">
    <source>
        <dbReference type="Proteomes" id="UP001162156"/>
    </source>
</evidence>
<name>A0AAV8ZJK4_9CUCU</name>
<accession>A0AAV8ZJK4</accession>
<evidence type="ECO:0000313" key="1">
    <source>
        <dbReference type="EMBL" id="KAJ8963587.1"/>
    </source>
</evidence>
<gene>
    <name evidence="1" type="ORF">NQ314_005535</name>
</gene>
<proteinExistence type="predicted"/>
<dbReference type="EMBL" id="JANEYF010001526">
    <property type="protein sequence ID" value="KAJ8963587.1"/>
    <property type="molecule type" value="Genomic_DNA"/>
</dbReference>
<keyword evidence="2" id="KW-1185">Reference proteome</keyword>
<reference evidence="1" key="1">
    <citation type="journal article" date="2023" name="Insect Mol. Biol.">
        <title>Genome sequencing provides insights into the evolution of gene families encoding plant cell wall-degrading enzymes in longhorned beetles.</title>
        <authorList>
            <person name="Shin N.R."/>
            <person name="Okamura Y."/>
            <person name="Kirsch R."/>
            <person name="Pauchet Y."/>
        </authorList>
    </citation>
    <scope>NUCLEOTIDE SEQUENCE</scope>
    <source>
        <strain evidence="1">RBIC_L_NR</strain>
    </source>
</reference>
<organism evidence="1 2">
    <name type="scientific">Rhamnusium bicolor</name>
    <dbReference type="NCBI Taxonomy" id="1586634"/>
    <lineage>
        <taxon>Eukaryota</taxon>
        <taxon>Metazoa</taxon>
        <taxon>Ecdysozoa</taxon>
        <taxon>Arthropoda</taxon>
        <taxon>Hexapoda</taxon>
        <taxon>Insecta</taxon>
        <taxon>Pterygota</taxon>
        <taxon>Neoptera</taxon>
        <taxon>Endopterygota</taxon>
        <taxon>Coleoptera</taxon>
        <taxon>Polyphaga</taxon>
        <taxon>Cucujiformia</taxon>
        <taxon>Chrysomeloidea</taxon>
        <taxon>Cerambycidae</taxon>
        <taxon>Lepturinae</taxon>
        <taxon>Rhagiini</taxon>
        <taxon>Rhamnusium</taxon>
    </lineage>
</organism>
<comment type="caution">
    <text evidence="1">The sequence shown here is derived from an EMBL/GenBank/DDBJ whole genome shotgun (WGS) entry which is preliminary data.</text>
</comment>
<dbReference type="Proteomes" id="UP001162156">
    <property type="component" value="Unassembled WGS sequence"/>
</dbReference>